<comment type="caution">
    <text evidence="1">The sequence shown here is derived from an EMBL/GenBank/DDBJ whole genome shotgun (WGS) entry which is preliminary data.</text>
</comment>
<dbReference type="RefSeq" id="WP_108307003.1">
    <property type="nucleotide sequence ID" value="NZ_QAFW01000016.1"/>
</dbReference>
<dbReference type="EMBL" id="DYTV01000136">
    <property type="protein sequence ID" value="HJH12009.1"/>
    <property type="molecule type" value="Genomic_DNA"/>
</dbReference>
<dbReference type="Proteomes" id="UP000700212">
    <property type="component" value="Unassembled WGS sequence"/>
</dbReference>
<dbReference type="AlphaFoldDB" id="A0A921NDF9"/>
<dbReference type="SUPFAM" id="SSF158379">
    <property type="entry name" value="YqgQ-like"/>
    <property type="match status" value="1"/>
</dbReference>
<dbReference type="InterPro" id="IPR023164">
    <property type="entry name" value="YqgQ-like_sf"/>
</dbReference>
<proteinExistence type="predicted"/>
<dbReference type="InterPro" id="IPR009256">
    <property type="entry name" value="YqgQ-like"/>
</dbReference>
<sequence>MKTMADIYDLLKEYGTFIYTRDPLGDLALMEDEIKELYKAQVLDIKDYQMALLLIRQRETKERSKMQQDDA</sequence>
<evidence type="ECO:0000313" key="1">
    <source>
        <dbReference type="EMBL" id="HJH12009.1"/>
    </source>
</evidence>
<reference evidence="1" key="1">
    <citation type="journal article" date="2021" name="PeerJ">
        <title>Extensive microbial diversity within the chicken gut microbiome revealed by metagenomics and culture.</title>
        <authorList>
            <person name="Gilroy R."/>
            <person name="Ravi A."/>
            <person name="Getino M."/>
            <person name="Pursley I."/>
            <person name="Horton D.L."/>
            <person name="Alikhan N.F."/>
            <person name="Baker D."/>
            <person name="Gharbi K."/>
            <person name="Hall N."/>
            <person name="Watson M."/>
            <person name="Adriaenssens E.M."/>
            <person name="Foster-Nyarko E."/>
            <person name="Jarju S."/>
            <person name="Secka A."/>
            <person name="Antonio M."/>
            <person name="Oren A."/>
            <person name="Chaudhuri R.R."/>
            <person name="La Ragione R."/>
            <person name="Hildebrand F."/>
            <person name="Pallen M.J."/>
        </authorList>
    </citation>
    <scope>NUCLEOTIDE SEQUENCE</scope>
    <source>
        <strain evidence="1">CHK160-4876</strain>
    </source>
</reference>
<organism evidence="1 2">
    <name type="scientific">Metalysinibacillus jejuensis</name>
    <dbReference type="NCBI Taxonomy" id="914327"/>
    <lineage>
        <taxon>Bacteria</taxon>
        <taxon>Bacillati</taxon>
        <taxon>Bacillota</taxon>
        <taxon>Bacilli</taxon>
        <taxon>Bacillales</taxon>
        <taxon>Caryophanaceae</taxon>
        <taxon>Metalysinibacillus</taxon>
    </lineage>
</organism>
<accession>A0A921NDF9</accession>
<reference evidence="1" key="2">
    <citation type="submission" date="2021-09" db="EMBL/GenBank/DDBJ databases">
        <authorList>
            <person name="Gilroy R."/>
        </authorList>
    </citation>
    <scope>NUCLEOTIDE SEQUENCE</scope>
    <source>
        <strain evidence="1">CHK160-4876</strain>
    </source>
</reference>
<name>A0A921NDF9_9BACL</name>
<gene>
    <name evidence="1" type="ORF">K8V30_10060</name>
</gene>
<dbReference type="Pfam" id="PF06014">
    <property type="entry name" value="YqgQ-like"/>
    <property type="match status" value="1"/>
</dbReference>
<dbReference type="OrthoDB" id="2361671at2"/>
<evidence type="ECO:0000313" key="2">
    <source>
        <dbReference type="Proteomes" id="UP000700212"/>
    </source>
</evidence>
<dbReference type="Gene3D" id="1.10.287.760">
    <property type="entry name" value="YqgQ-like"/>
    <property type="match status" value="1"/>
</dbReference>
<protein>
    <submittedName>
        <fullName evidence="1">YqgQ family protein</fullName>
    </submittedName>
</protein>